<evidence type="ECO:0000259" key="10">
    <source>
        <dbReference type="PROSITE" id="PS50157"/>
    </source>
</evidence>
<dbReference type="FunFam" id="3.30.160.60:FF:000145">
    <property type="entry name" value="Zinc finger protein 574"/>
    <property type="match status" value="1"/>
</dbReference>
<evidence type="ECO:0000256" key="5">
    <source>
        <dbReference type="ARBA" id="ARBA00022833"/>
    </source>
</evidence>
<feature type="domain" description="C2H2-type" evidence="10">
    <location>
        <begin position="931"/>
        <end position="958"/>
    </location>
</feature>
<evidence type="ECO:0000256" key="7">
    <source>
        <dbReference type="ARBA" id="ARBA00023242"/>
    </source>
</evidence>
<feature type="region of interest" description="Disordered" evidence="9">
    <location>
        <begin position="1"/>
        <end position="111"/>
    </location>
</feature>
<feature type="domain" description="C2H2-type" evidence="10">
    <location>
        <begin position="608"/>
        <end position="637"/>
    </location>
</feature>
<feature type="compositionally biased region" description="Low complexity" evidence="9">
    <location>
        <begin position="171"/>
        <end position="197"/>
    </location>
</feature>
<dbReference type="PROSITE" id="PS00028">
    <property type="entry name" value="ZINC_FINGER_C2H2_1"/>
    <property type="match status" value="16"/>
</dbReference>
<dbReference type="GO" id="GO:0003677">
    <property type="term" value="F:DNA binding"/>
    <property type="evidence" value="ECO:0007669"/>
    <property type="project" value="UniProtKB-KW"/>
</dbReference>
<dbReference type="PROSITE" id="PS50157">
    <property type="entry name" value="ZINC_FINGER_C2H2_2"/>
    <property type="match status" value="16"/>
</dbReference>
<dbReference type="GO" id="GO:0005634">
    <property type="term" value="C:nucleus"/>
    <property type="evidence" value="ECO:0007669"/>
    <property type="project" value="UniProtKB-SubCell"/>
</dbReference>
<feature type="compositionally biased region" description="Polar residues" evidence="9">
    <location>
        <begin position="1233"/>
        <end position="1248"/>
    </location>
</feature>
<reference evidence="12" key="2">
    <citation type="submission" date="2025-08" db="UniProtKB">
        <authorList>
            <consortium name="RefSeq"/>
        </authorList>
    </citation>
    <scope>IDENTIFICATION</scope>
    <source>
        <strain evidence="12">S238N-H82</strain>
        <tissue evidence="12">Testes</tissue>
    </source>
</reference>
<evidence type="ECO:0000313" key="12">
    <source>
        <dbReference type="RefSeq" id="XP_035678929.1"/>
    </source>
</evidence>
<dbReference type="InterPro" id="IPR036236">
    <property type="entry name" value="Znf_C2H2_sf"/>
</dbReference>
<feature type="region of interest" description="Disordered" evidence="9">
    <location>
        <begin position="147"/>
        <end position="570"/>
    </location>
</feature>
<feature type="compositionally biased region" description="Basic and acidic residues" evidence="9">
    <location>
        <begin position="467"/>
        <end position="476"/>
    </location>
</feature>
<feature type="domain" description="C2H2-type" evidence="10">
    <location>
        <begin position="998"/>
        <end position="1026"/>
    </location>
</feature>
<feature type="region of interest" description="Disordered" evidence="9">
    <location>
        <begin position="645"/>
        <end position="674"/>
    </location>
</feature>
<dbReference type="OrthoDB" id="10004641at2759"/>
<comment type="subcellular location">
    <subcellularLocation>
        <location evidence="1">Nucleus</location>
    </subcellularLocation>
</comment>
<feature type="region of interest" description="Disordered" evidence="9">
    <location>
        <begin position="1314"/>
        <end position="1338"/>
    </location>
</feature>
<organism evidence="11 12">
    <name type="scientific">Branchiostoma floridae</name>
    <name type="common">Florida lancelet</name>
    <name type="synonym">Amphioxus</name>
    <dbReference type="NCBI Taxonomy" id="7739"/>
    <lineage>
        <taxon>Eukaryota</taxon>
        <taxon>Metazoa</taxon>
        <taxon>Chordata</taxon>
        <taxon>Cephalochordata</taxon>
        <taxon>Leptocardii</taxon>
        <taxon>Amphioxiformes</taxon>
        <taxon>Branchiostomatidae</taxon>
        <taxon>Branchiostoma</taxon>
    </lineage>
</organism>
<feature type="compositionally biased region" description="Low complexity" evidence="9">
    <location>
        <begin position="35"/>
        <end position="54"/>
    </location>
</feature>
<feature type="domain" description="C2H2-type" evidence="10">
    <location>
        <begin position="1027"/>
        <end position="1052"/>
    </location>
</feature>
<evidence type="ECO:0000256" key="6">
    <source>
        <dbReference type="ARBA" id="ARBA00023125"/>
    </source>
</evidence>
<feature type="compositionally biased region" description="Basic and acidic residues" evidence="9">
    <location>
        <begin position="556"/>
        <end position="568"/>
    </location>
</feature>
<feature type="domain" description="C2H2-type" evidence="10">
    <location>
        <begin position="1059"/>
        <end position="1086"/>
    </location>
</feature>
<dbReference type="GeneID" id="118417471"/>
<feature type="domain" description="C2H2-type" evidence="10">
    <location>
        <begin position="1117"/>
        <end position="1144"/>
    </location>
</feature>
<dbReference type="Proteomes" id="UP000001554">
    <property type="component" value="Chromosome 6"/>
</dbReference>
<feature type="compositionally biased region" description="Polar residues" evidence="9">
    <location>
        <begin position="100"/>
        <end position="110"/>
    </location>
</feature>
<feature type="domain" description="C2H2-type" evidence="10">
    <location>
        <begin position="751"/>
        <end position="778"/>
    </location>
</feature>
<feature type="compositionally biased region" description="Basic and acidic residues" evidence="9">
    <location>
        <begin position="20"/>
        <end position="30"/>
    </location>
</feature>
<feature type="domain" description="C2H2-type" evidence="10">
    <location>
        <begin position="576"/>
        <end position="603"/>
    </location>
</feature>
<evidence type="ECO:0000256" key="9">
    <source>
        <dbReference type="SAM" id="MobiDB-lite"/>
    </source>
</evidence>
<keyword evidence="3" id="KW-0677">Repeat</keyword>
<keyword evidence="5" id="KW-0862">Zinc</keyword>
<keyword evidence="11" id="KW-1185">Reference proteome</keyword>
<feature type="compositionally biased region" description="Acidic residues" evidence="9">
    <location>
        <begin position="648"/>
        <end position="661"/>
    </location>
</feature>
<accession>A0A9J7LBJ7</accession>
<dbReference type="SMART" id="SM00355">
    <property type="entry name" value="ZnF_C2H2"/>
    <property type="match status" value="20"/>
</dbReference>
<dbReference type="OMA" id="QHIRTHD"/>
<dbReference type="SUPFAM" id="SSF57667">
    <property type="entry name" value="beta-beta-alpha zinc fingers"/>
    <property type="match status" value="9"/>
</dbReference>
<dbReference type="KEGG" id="bfo:118417471"/>
<evidence type="ECO:0000256" key="1">
    <source>
        <dbReference type="ARBA" id="ARBA00004123"/>
    </source>
</evidence>
<feature type="domain" description="C2H2-type" evidence="10">
    <location>
        <begin position="844"/>
        <end position="872"/>
    </location>
</feature>
<keyword evidence="2" id="KW-0479">Metal-binding</keyword>
<feature type="region of interest" description="Disordered" evidence="9">
    <location>
        <begin position="1191"/>
        <end position="1251"/>
    </location>
</feature>
<feature type="domain" description="C2H2-type" evidence="10">
    <location>
        <begin position="873"/>
        <end position="895"/>
    </location>
</feature>
<gene>
    <name evidence="12" type="primary">LOC118417471</name>
</gene>
<feature type="domain" description="C2H2-type" evidence="10">
    <location>
        <begin position="902"/>
        <end position="929"/>
    </location>
</feature>
<keyword evidence="4 8" id="KW-0863">Zinc-finger</keyword>
<dbReference type="RefSeq" id="XP_035678929.1">
    <property type="nucleotide sequence ID" value="XM_035823036.1"/>
</dbReference>
<feature type="compositionally biased region" description="Low complexity" evidence="9">
    <location>
        <begin position="1"/>
        <end position="12"/>
    </location>
</feature>
<keyword evidence="6" id="KW-0238">DNA-binding</keyword>
<evidence type="ECO:0000313" key="11">
    <source>
        <dbReference type="Proteomes" id="UP000001554"/>
    </source>
</evidence>
<feature type="compositionally biased region" description="Polar residues" evidence="9">
    <location>
        <begin position="367"/>
        <end position="379"/>
    </location>
</feature>
<dbReference type="InterPro" id="IPR050589">
    <property type="entry name" value="Ikaros_C2H2-ZF"/>
</dbReference>
<evidence type="ECO:0000256" key="8">
    <source>
        <dbReference type="PROSITE-ProRule" id="PRU00042"/>
    </source>
</evidence>
<proteinExistence type="predicted"/>
<dbReference type="PANTHER" id="PTHR24404:SF110">
    <property type="entry name" value="C2H2-TYPE DOMAIN-CONTAINING PROTEIN"/>
    <property type="match status" value="1"/>
</dbReference>
<dbReference type="Gene3D" id="3.30.160.60">
    <property type="entry name" value="Classic Zinc Finger"/>
    <property type="match status" value="10"/>
</dbReference>
<reference evidence="11" key="1">
    <citation type="journal article" date="2020" name="Nat. Ecol. Evol.">
        <title>Deeply conserved synteny resolves early events in vertebrate evolution.</title>
        <authorList>
            <person name="Simakov O."/>
            <person name="Marletaz F."/>
            <person name="Yue J.X."/>
            <person name="O'Connell B."/>
            <person name="Jenkins J."/>
            <person name="Brandt A."/>
            <person name="Calef R."/>
            <person name="Tung C.H."/>
            <person name="Huang T.K."/>
            <person name="Schmutz J."/>
            <person name="Satoh N."/>
            <person name="Yu J.K."/>
            <person name="Putnam N.H."/>
            <person name="Green R.E."/>
            <person name="Rokhsar D.S."/>
        </authorList>
    </citation>
    <scope>NUCLEOTIDE SEQUENCE [LARGE SCALE GENOMIC DNA]</scope>
    <source>
        <strain evidence="11">S238N-H82</strain>
    </source>
</reference>
<protein>
    <submittedName>
        <fullName evidence="12">Uncharacterized protein LOC118417471</fullName>
    </submittedName>
</protein>
<feature type="domain" description="C2H2-type" evidence="10">
    <location>
        <begin position="1088"/>
        <end position="1116"/>
    </location>
</feature>
<name>A0A9J7LBJ7_BRAFL</name>
<sequence>MGQGAGKAKQGAEQPPVTEDSGKAVEDAGKAAELAPTGPATRRTTRASLTASETNVLDVSFKKQEGSVDQAVEQTGRKTRSTATPSPAQSPSRKRPRILPSTSSSITTNDMKYMALKSKPVVVLERLRMSPDQKTIRVSEVTKMKDGAMGFSGRGTGTSPYKEAITNETKSSSSKSMPLSYSASTARSPSSSSSFSATIVMQNVSPTASPRKRVRFDDVALTESDASPVVSDKTQSTKETAAMASSVEATSRPSQSNVTPQPSTSKSGPPVEAPITCPPSQNLPEPTVEAPITCPPSKNLPEPTVEAPITCPPSQKRNKLTARKSTFSGKKPKRPGVQSALVDNTSEDSSEADSGVYQVEKKREETSTTVVEQNSSSVTMEEATSKNIAPEKEEESNDKEQPPPEQLQASPVASGDHNYVRDSPQTKNATRGKRKAKTASPKKANEKKEAVTETESGNRRRSLRAPKAREFGKEFQVDVYSKTTADDVEGNDEDSLSEKEQETPAQQSENDDHSYIKSVSRRKSRRPQKLAVLKADALKLDQENEEADGNEGDEELPVKEEAEGKEVDETIANEPYYCSECSRSFTRQHTFNSHMASHASGSKDPKHHKCDHQGCNKTFRVKSHLEEHMVLHDDVEDVAMLETREEQPDQLETDQEDGTDDPDYKPERQLVGRGKSRRMVEPWVPCRYPDCKKLFISKRACSKHEENFHTPDPTLRYPCTYKGCEQTFTSRHYQAKHELADHPNDPDKRPQQCPHCPLRFTHKGTLSKHLSVHNRPKDWAPISHKCTQDGCTREFPTPSKLRDHLLSHGVCAEPKFQCETCGKFFPRKGQLKKHIMYTHTNASHDCKQCDKKFHTDAKLARHVSIAHEQKWPLSCEQCGRGFRTRSLLLDHQNIHKENPVKYKCEECDKEFLVKAYFKQHIRTHDKKLKTHICTTCDMGFTSGFLLRRHEVRHSTDRRFKCKFCEKTYKHRGAVEHHQKKEHREQFGAAVVDDYLNRFACNVCGRTGHTKQVIEKHIKAVHLNLRDEACPYKGCNKAFVDQNALRSHVATIHDPSLRPFKCDKCDRSFYRKKQLDWHIFSHDKDLSPHQCDSCGKKFVCARTLREHINAIHKKIRPYSCSFCSKSFSKQHALEDHQRIHTGEKKWPCDLCDEKFINTHYRKVHKVKVHGLGHACLQCNLSFMSTLALERHQKRHENEKKTPRVYRRKQPRETEEQDTPVMSPAGTPANPPETPSTSQPVQAPAASNQSDSDKLNCEFCPESFATFEEWEGHLSKVHKCTVTVLSETGPDEEPVYKAVIQPTMEDGSIPNMTKMPGPQADQAPDKDEAAETVQDTPSGGGALVAEAVADESYATKTMLNLIDRLNNEVEQPKEQTETSAIESFDVISGDDYASRTMLSLLDQLSTDATPTS</sequence>
<dbReference type="PANTHER" id="PTHR24404">
    <property type="entry name" value="ZINC FINGER PROTEIN"/>
    <property type="match status" value="1"/>
</dbReference>
<feature type="compositionally biased region" description="Polar residues" evidence="9">
    <location>
        <begin position="247"/>
        <end position="267"/>
    </location>
</feature>
<feature type="compositionally biased region" description="Polar residues" evidence="9">
    <location>
        <begin position="199"/>
        <end position="208"/>
    </location>
</feature>
<dbReference type="GO" id="GO:0008270">
    <property type="term" value="F:zinc ion binding"/>
    <property type="evidence" value="ECO:0007669"/>
    <property type="project" value="UniProtKB-KW"/>
</dbReference>
<feature type="domain" description="C2H2-type" evidence="10">
    <location>
        <begin position="959"/>
        <end position="987"/>
    </location>
</feature>
<evidence type="ECO:0000256" key="2">
    <source>
        <dbReference type="ARBA" id="ARBA00022723"/>
    </source>
</evidence>
<dbReference type="Pfam" id="PF00096">
    <property type="entry name" value="zf-C2H2"/>
    <property type="match status" value="7"/>
</dbReference>
<feature type="compositionally biased region" description="Low complexity" evidence="9">
    <location>
        <begin position="81"/>
        <end position="91"/>
    </location>
</feature>
<feature type="domain" description="C2H2-type" evidence="10">
    <location>
        <begin position="1172"/>
        <end position="1199"/>
    </location>
</feature>
<feature type="compositionally biased region" description="Acidic residues" evidence="9">
    <location>
        <begin position="543"/>
        <end position="555"/>
    </location>
</feature>
<evidence type="ECO:0000256" key="3">
    <source>
        <dbReference type="ARBA" id="ARBA00022737"/>
    </source>
</evidence>
<feature type="domain" description="C2H2-type" evidence="10">
    <location>
        <begin position="816"/>
        <end position="844"/>
    </location>
</feature>
<feature type="compositionally biased region" description="Acidic residues" evidence="9">
    <location>
        <begin position="486"/>
        <end position="495"/>
    </location>
</feature>
<evidence type="ECO:0000256" key="4">
    <source>
        <dbReference type="ARBA" id="ARBA00022771"/>
    </source>
</evidence>
<dbReference type="InterPro" id="IPR013087">
    <property type="entry name" value="Znf_C2H2_type"/>
</dbReference>
<keyword evidence="7" id="KW-0539">Nucleus</keyword>
<feature type="compositionally biased region" description="Basic residues" evidence="9">
    <location>
        <begin position="519"/>
        <end position="528"/>
    </location>
</feature>
<feature type="domain" description="C2H2-type" evidence="10">
    <location>
        <begin position="784"/>
        <end position="808"/>
    </location>
</feature>